<dbReference type="InterPro" id="IPR009057">
    <property type="entry name" value="Homeodomain-like_sf"/>
</dbReference>
<organism evidence="6 7">
    <name type="scientific">Fictibacillus barbaricus</name>
    <dbReference type="NCBI Taxonomy" id="182136"/>
    <lineage>
        <taxon>Bacteria</taxon>
        <taxon>Bacillati</taxon>
        <taxon>Bacillota</taxon>
        <taxon>Bacilli</taxon>
        <taxon>Bacillales</taxon>
        <taxon>Fictibacillaceae</taxon>
        <taxon>Fictibacillus</taxon>
    </lineage>
</organism>
<keyword evidence="7" id="KW-1185">Reference proteome</keyword>
<comment type="caution">
    <text evidence="6">The sequence shown here is derived from an EMBL/GenBank/DDBJ whole genome shotgun (WGS) entry which is preliminary data.</text>
</comment>
<evidence type="ECO:0000313" key="6">
    <source>
        <dbReference type="EMBL" id="MBN3546646.1"/>
    </source>
</evidence>
<dbReference type="SUPFAM" id="SSF53697">
    <property type="entry name" value="SIS domain"/>
    <property type="match status" value="1"/>
</dbReference>
<dbReference type="CDD" id="cd05013">
    <property type="entry name" value="SIS_RpiR"/>
    <property type="match status" value="1"/>
</dbReference>
<dbReference type="Gene3D" id="3.40.50.10490">
    <property type="entry name" value="Glucose-6-phosphate isomerase like protein, domain 1"/>
    <property type="match status" value="1"/>
</dbReference>
<dbReference type="SUPFAM" id="SSF46689">
    <property type="entry name" value="Homeodomain-like"/>
    <property type="match status" value="1"/>
</dbReference>
<name>A0ABS2ZFV8_9BACL</name>
<evidence type="ECO:0000313" key="7">
    <source>
        <dbReference type="Proteomes" id="UP001319060"/>
    </source>
</evidence>
<dbReference type="InterPro" id="IPR035472">
    <property type="entry name" value="RpiR-like_SIS"/>
</dbReference>
<evidence type="ECO:0000259" key="5">
    <source>
        <dbReference type="PROSITE" id="PS51464"/>
    </source>
</evidence>
<dbReference type="PROSITE" id="PS51071">
    <property type="entry name" value="HTH_RPIR"/>
    <property type="match status" value="1"/>
</dbReference>
<dbReference type="EMBL" id="JAFHKS010000044">
    <property type="protein sequence ID" value="MBN3546646.1"/>
    <property type="molecule type" value="Genomic_DNA"/>
</dbReference>
<dbReference type="InterPro" id="IPR047640">
    <property type="entry name" value="RpiR-like"/>
</dbReference>
<sequence length="290" mass="31831">MQVIQNQKQANKPIKTYINSCYPSLTKSEQKVADLVLEKMENVMYYSVTDLADMVGVGETTVLRFCRKIGYKAYQEFKLAIAKDQSNAQGEQQENDDENGKHETFISAIAANSISAIQETASMLDEAALEKAIEWIEKARSVHFFGVGTSGLTALDAKNRFLRIGRRTDAVIDSHIQAMTASTLTNEDVVIGLTVSGSTKDTIDSLKIARENGAHIISITYYARSPITKISDIVLLSGGKESPMEGGSLAAKIGQLFVIDLLCTGLALRTKDFSLSMKERTARSVLDKIY</sequence>
<evidence type="ECO:0000256" key="1">
    <source>
        <dbReference type="ARBA" id="ARBA00023015"/>
    </source>
</evidence>
<dbReference type="InterPro" id="IPR001347">
    <property type="entry name" value="SIS_dom"/>
</dbReference>
<keyword evidence="3" id="KW-0804">Transcription</keyword>
<dbReference type="PROSITE" id="PS00356">
    <property type="entry name" value="HTH_LACI_1"/>
    <property type="match status" value="1"/>
</dbReference>
<dbReference type="Proteomes" id="UP001319060">
    <property type="component" value="Unassembled WGS sequence"/>
</dbReference>
<keyword evidence="2" id="KW-0238">DNA-binding</keyword>
<protein>
    <submittedName>
        <fullName evidence="6">MurR/RpiR family transcriptional regulator</fullName>
    </submittedName>
</protein>
<dbReference type="PANTHER" id="PTHR30514">
    <property type="entry name" value="GLUCOKINASE"/>
    <property type="match status" value="1"/>
</dbReference>
<dbReference type="Pfam" id="PF01418">
    <property type="entry name" value="HTH_6"/>
    <property type="match status" value="1"/>
</dbReference>
<evidence type="ECO:0000256" key="3">
    <source>
        <dbReference type="ARBA" id="ARBA00023163"/>
    </source>
</evidence>
<evidence type="ECO:0000259" key="4">
    <source>
        <dbReference type="PROSITE" id="PS51071"/>
    </source>
</evidence>
<dbReference type="Gene3D" id="1.10.10.10">
    <property type="entry name" value="Winged helix-like DNA-binding domain superfamily/Winged helix DNA-binding domain"/>
    <property type="match status" value="1"/>
</dbReference>
<dbReference type="RefSeq" id="WP_188400952.1">
    <property type="nucleotide sequence ID" value="NZ_BMCE01000001.1"/>
</dbReference>
<keyword evidence="1" id="KW-0805">Transcription regulation</keyword>
<dbReference type="InterPro" id="IPR036388">
    <property type="entry name" value="WH-like_DNA-bd_sf"/>
</dbReference>
<dbReference type="PANTHER" id="PTHR30514:SF1">
    <property type="entry name" value="HTH-TYPE TRANSCRIPTIONAL REGULATOR HEXR-RELATED"/>
    <property type="match status" value="1"/>
</dbReference>
<dbReference type="InterPro" id="IPR000281">
    <property type="entry name" value="HTH_RpiR"/>
</dbReference>
<gene>
    <name evidence="6" type="ORF">JYA64_15165</name>
</gene>
<accession>A0ABS2ZFV8</accession>
<reference evidence="6 7" key="1">
    <citation type="submission" date="2021-01" db="EMBL/GenBank/DDBJ databases">
        <title>Genome Sequencing of Type Strains.</title>
        <authorList>
            <person name="Lemaire J.F."/>
            <person name="Inderbitzin P."/>
            <person name="Collins S.B."/>
            <person name="Wespe N."/>
            <person name="Knight-Connoni V."/>
        </authorList>
    </citation>
    <scope>NUCLEOTIDE SEQUENCE [LARGE SCALE GENOMIC DNA]</scope>
    <source>
        <strain evidence="6 7">DSM 14730</strain>
    </source>
</reference>
<evidence type="ECO:0000256" key="2">
    <source>
        <dbReference type="ARBA" id="ARBA00023125"/>
    </source>
</evidence>
<dbReference type="Pfam" id="PF01380">
    <property type="entry name" value="SIS"/>
    <property type="match status" value="1"/>
</dbReference>
<dbReference type="InterPro" id="IPR046348">
    <property type="entry name" value="SIS_dom_sf"/>
</dbReference>
<feature type="domain" description="HTH rpiR-type" evidence="4">
    <location>
        <begin position="12"/>
        <end position="88"/>
    </location>
</feature>
<dbReference type="PROSITE" id="PS51464">
    <property type="entry name" value="SIS"/>
    <property type="match status" value="1"/>
</dbReference>
<proteinExistence type="predicted"/>
<feature type="domain" description="SIS" evidence="5">
    <location>
        <begin position="132"/>
        <end position="272"/>
    </location>
</feature>